<accession>A0A563UEV3</accession>
<dbReference type="Proteomes" id="UP000320042">
    <property type="component" value="Unassembled WGS sequence"/>
</dbReference>
<dbReference type="EMBL" id="VOEJ01000003">
    <property type="protein sequence ID" value="TWR29902.1"/>
    <property type="molecule type" value="Genomic_DNA"/>
</dbReference>
<proteinExistence type="predicted"/>
<organism evidence="1 2">
    <name type="scientific">Mucilaginibacter pallidiroseus</name>
    <dbReference type="NCBI Taxonomy" id="2599295"/>
    <lineage>
        <taxon>Bacteria</taxon>
        <taxon>Pseudomonadati</taxon>
        <taxon>Bacteroidota</taxon>
        <taxon>Sphingobacteriia</taxon>
        <taxon>Sphingobacteriales</taxon>
        <taxon>Sphingobacteriaceae</taxon>
        <taxon>Mucilaginibacter</taxon>
    </lineage>
</organism>
<sequence>MSKCLETIIEDDITYGIIIRSNYTAPSIQFFTPQHFSQQLGYMNRKSGYEVKPHKHLLINRDIQLTQEVLFVKSGHIRVNFFNDASYLPFTSTELFAGDIILLANGGHGVDFLTDSEVVEVKQGPYMGIEDKVFIEPPLVEYQNQLHQ</sequence>
<name>A0A563UEV3_9SPHI</name>
<evidence type="ECO:0000313" key="2">
    <source>
        <dbReference type="Proteomes" id="UP000320042"/>
    </source>
</evidence>
<dbReference type="AlphaFoldDB" id="A0A563UEV3"/>
<dbReference type="RefSeq" id="WP_146381458.1">
    <property type="nucleotide sequence ID" value="NZ_VOEJ01000003.1"/>
</dbReference>
<reference evidence="1 2" key="1">
    <citation type="submission" date="2019-07" db="EMBL/GenBank/DDBJ databases">
        <authorList>
            <person name="Kim J."/>
        </authorList>
    </citation>
    <scope>NUCLEOTIDE SEQUENCE [LARGE SCALE GENOMIC DNA]</scope>
    <source>
        <strain evidence="2">dk17</strain>
    </source>
</reference>
<gene>
    <name evidence="1" type="ORF">FPZ43_08610</name>
</gene>
<dbReference type="OrthoDB" id="9796518at2"/>
<keyword evidence="2" id="KW-1185">Reference proteome</keyword>
<evidence type="ECO:0000313" key="1">
    <source>
        <dbReference type="EMBL" id="TWR29902.1"/>
    </source>
</evidence>
<comment type="caution">
    <text evidence="1">The sequence shown here is derived from an EMBL/GenBank/DDBJ whole genome shotgun (WGS) entry which is preliminary data.</text>
</comment>
<protein>
    <submittedName>
        <fullName evidence="1">Uncharacterized protein</fullName>
    </submittedName>
</protein>